<feature type="transmembrane region" description="Helical" evidence="7">
    <location>
        <begin position="32"/>
        <end position="54"/>
    </location>
</feature>
<evidence type="ECO:0000313" key="10">
    <source>
        <dbReference type="EMBL" id="SDD55594.1"/>
    </source>
</evidence>
<organism evidence="10 11">
    <name type="scientific">Terribacillus halophilus</name>
    <dbReference type="NCBI Taxonomy" id="361279"/>
    <lineage>
        <taxon>Bacteria</taxon>
        <taxon>Bacillati</taxon>
        <taxon>Bacillota</taxon>
        <taxon>Bacilli</taxon>
        <taxon>Bacillales</taxon>
        <taxon>Bacillaceae</taxon>
        <taxon>Terribacillus</taxon>
    </lineage>
</organism>
<dbReference type="PROSITE" id="PS50928">
    <property type="entry name" value="ABC_TM1"/>
    <property type="match status" value="1"/>
</dbReference>
<dbReference type="RefSeq" id="WP_425288317.1">
    <property type="nucleotide sequence ID" value="NZ_FMZB01000013.1"/>
</dbReference>
<keyword evidence="6 7" id="KW-0472">Membrane</keyword>
<comment type="subcellular location">
    <subcellularLocation>
        <location evidence="1 7">Cell membrane</location>
        <topology evidence="1 7">Multi-pass membrane protein</topology>
    </subcellularLocation>
</comment>
<name>A0A1G6VPX9_9BACI</name>
<feature type="region of interest" description="Disordered" evidence="8">
    <location>
        <begin position="1"/>
        <end position="24"/>
    </location>
</feature>
<dbReference type="CDD" id="cd06261">
    <property type="entry name" value="TM_PBP2"/>
    <property type="match status" value="1"/>
</dbReference>
<evidence type="ECO:0000256" key="5">
    <source>
        <dbReference type="ARBA" id="ARBA00022989"/>
    </source>
</evidence>
<sequence>MAKMMAPSSMLERKSNAHRTAKQKKSRTAGRLIAEVFAVAVTILLFGIPLYFVFVNAAKDTQESSLLNMSWPSTFQLMENIQLVFAAENGMILRAFFNSAMITIVSIVLLILFGAMAGYVLHRKRTKSTPFINFLILVGLIIPPAVVPTIWVLESIGLFKTMPGIILVEVALHLPFTVMLYRAFMATIPKQLDEAAVIDGCGKLRLFFSIILPLLKPVSATVIVLTAVGVYNDFVNPLYFFPGAENATLQLTLYNFMSLYSTQWNLLFTNILLISLPPLVLFIFFNKRIVAGMTAGSIK</sequence>
<feature type="transmembrane region" description="Helical" evidence="7">
    <location>
        <begin position="131"/>
        <end position="153"/>
    </location>
</feature>
<dbReference type="STRING" id="361279.SAMN05421663_11376"/>
<feature type="transmembrane region" description="Helical" evidence="7">
    <location>
        <begin position="165"/>
        <end position="185"/>
    </location>
</feature>
<evidence type="ECO:0000256" key="6">
    <source>
        <dbReference type="ARBA" id="ARBA00023136"/>
    </source>
</evidence>
<evidence type="ECO:0000256" key="7">
    <source>
        <dbReference type="RuleBase" id="RU363032"/>
    </source>
</evidence>
<dbReference type="Gene3D" id="1.10.3720.10">
    <property type="entry name" value="MetI-like"/>
    <property type="match status" value="1"/>
</dbReference>
<comment type="similarity">
    <text evidence="7">Belongs to the binding-protein-dependent transport system permease family.</text>
</comment>
<evidence type="ECO:0000256" key="4">
    <source>
        <dbReference type="ARBA" id="ARBA00022692"/>
    </source>
</evidence>
<evidence type="ECO:0000256" key="3">
    <source>
        <dbReference type="ARBA" id="ARBA00022475"/>
    </source>
</evidence>
<dbReference type="InterPro" id="IPR000515">
    <property type="entry name" value="MetI-like"/>
</dbReference>
<keyword evidence="3" id="KW-1003">Cell membrane</keyword>
<dbReference type="PANTHER" id="PTHR43744:SF12">
    <property type="entry name" value="ABC TRANSPORTER PERMEASE PROTEIN MG189-RELATED"/>
    <property type="match status" value="1"/>
</dbReference>
<dbReference type="Proteomes" id="UP000198666">
    <property type="component" value="Unassembled WGS sequence"/>
</dbReference>
<feature type="domain" description="ABC transmembrane type-1" evidence="9">
    <location>
        <begin position="96"/>
        <end position="285"/>
    </location>
</feature>
<feature type="transmembrane region" description="Helical" evidence="7">
    <location>
        <begin position="206"/>
        <end position="231"/>
    </location>
</feature>
<evidence type="ECO:0000259" key="9">
    <source>
        <dbReference type="PROSITE" id="PS50928"/>
    </source>
</evidence>
<dbReference type="InterPro" id="IPR035906">
    <property type="entry name" value="MetI-like_sf"/>
</dbReference>
<gene>
    <name evidence="10" type="ORF">SAMN05421663_11376</name>
</gene>
<keyword evidence="11" id="KW-1185">Reference proteome</keyword>
<evidence type="ECO:0000256" key="8">
    <source>
        <dbReference type="SAM" id="MobiDB-lite"/>
    </source>
</evidence>
<evidence type="ECO:0000256" key="2">
    <source>
        <dbReference type="ARBA" id="ARBA00022448"/>
    </source>
</evidence>
<dbReference type="PANTHER" id="PTHR43744">
    <property type="entry name" value="ABC TRANSPORTER PERMEASE PROTEIN MG189-RELATED-RELATED"/>
    <property type="match status" value="1"/>
</dbReference>
<evidence type="ECO:0000256" key="1">
    <source>
        <dbReference type="ARBA" id="ARBA00004651"/>
    </source>
</evidence>
<dbReference type="Pfam" id="PF00528">
    <property type="entry name" value="BPD_transp_1"/>
    <property type="match status" value="1"/>
</dbReference>
<dbReference type="SUPFAM" id="SSF161098">
    <property type="entry name" value="MetI-like"/>
    <property type="match status" value="1"/>
</dbReference>
<protein>
    <submittedName>
        <fullName evidence="10">Raffinose/stachyose/melibiose transport system permease protein</fullName>
    </submittedName>
</protein>
<dbReference type="GO" id="GO:0055085">
    <property type="term" value="P:transmembrane transport"/>
    <property type="evidence" value="ECO:0007669"/>
    <property type="project" value="InterPro"/>
</dbReference>
<reference evidence="11" key="1">
    <citation type="submission" date="2016-10" db="EMBL/GenBank/DDBJ databases">
        <authorList>
            <person name="Varghese N."/>
            <person name="Submissions S."/>
        </authorList>
    </citation>
    <scope>NUCLEOTIDE SEQUENCE [LARGE SCALE GENOMIC DNA]</scope>
    <source>
        <strain evidence="11">DSM 21620</strain>
    </source>
</reference>
<dbReference type="EMBL" id="FMZB01000013">
    <property type="protein sequence ID" value="SDD55594.1"/>
    <property type="molecule type" value="Genomic_DNA"/>
</dbReference>
<accession>A0A1G6VPX9</accession>
<keyword evidence="4 7" id="KW-0812">Transmembrane</keyword>
<keyword evidence="5 7" id="KW-1133">Transmembrane helix</keyword>
<feature type="transmembrane region" description="Helical" evidence="7">
    <location>
        <begin position="95"/>
        <end position="119"/>
    </location>
</feature>
<dbReference type="GO" id="GO:0005886">
    <property type="term" value="C:plasma membrane"/>
    <property type="evidence" value="ECO:0007669"/>
    <property type="project" value="UniProtKB-SubCell"/>
</dbReference>
<proteinExistence type="inferred from homology"/>
<dbReference type="AlphaFoldDB" id="A0A1G6VPX9"/>
<keyword evidence="2 7" id="KW-0813">Transport</keyword>
<evidence type="ECO:0000313" key="11">
    <source>
        <dbReference type="Proteomes" id="UP000198666"/>
    </source>
</evidence>
<feature type="transmembrane region" description="Helical" evidence="7">
    <location>
        <begin position="264"/>
        <end position="285"/>
    </location>
</feature>